<dbReference type="EMBL" id="JACRTE010000003">
    <property type="protein sequence ID" value="MBC8595999.1"/>
    <property type="molecule type" value="Genomic_DNA"/>
</dbReference>
<evidence type="ECO:0000313" key="4">
    <source>
        <dbReference type="EMBL" id="MBC8595999.1"/>
    </source>
</evidence>
<protein>
    <submittedName>
        <fullName evidence="4">S-layer homology domain-containing protein</fullName>
    </submittedName>
</protein>
<accession>A0A926FCL3</accession>
<dbReference type="InterPro" id="IPR001119">
    <property type="entry name" value="SLH_dom"/>
</dbReference>
<feature type="domain" description="SLH" evidence="3">
    <location>
        <begin position="329"/>
        <end position="393"/>
    </location>
</feature>
<feature type="chain" id="PRO_5037219087" evidence="2">
    <location>
        <begin position="22"/>
        <end position="394"/>
    </location>
</feature>
<dbReference type="Gene3D" id="3.80.10.10">
    <property type="entry name" value="Ribonuclease Inhibitor"/>
    <property type="match status" value="1"/>
</dbReference>
<dbReference type="Proteomes" id="UP000647416">
    <property type="component" value="Unassembled WGS sequence"/>
</dbReference>
<dbReference type="Pfam" id="PF00395">
    <property type="entry name" value="SLH"/>
    <property type="match status" value="2"/>
</dbReference>
<organism evidence="4 5">
    <name type="scientific">Qingrenia yutianensis</name>
    <dbReference type="NCBI Taxonomy" id="2763676"/>
    <lineage>
        <taxon>Bacteria</taxon>
        <taxon>Bacillati</taxon>
        <taxon>Bacillota</taxon>
        <taxon>Clostridia</taxon>
        <taxon>Eubacteriales</taxon>
        <taxon>Oscillospiraceae</taxon>
        <taxon>Qingrenia</taxon>
    </lineage>
</organism>
<keyword evidence="2" id="KW-0732">Signal</keyword>
<keyword evidence="1" id="KW-0677">Repeat</keyword>
<dbReference type="AlphaFoldDB" id="A0A926FCL3"/>
<gene>
    <name evidence="4" type="ORF">H8706_03835</name>
</gene>
<dbReference type="RefSeq" id="WP_262431569.1">
    <property type="nucleotide sequence ID" value="NZ_JACRTE010000003.1"/>
</dbReference>
<evidence type="ECO:0000313" key="5">
    <source>
        <dbReference type="Proteomes" id="UP000647416"/>
    </source>
</evidence>
<dbReference type="InterPro" id="IPR032675">
    <property type="entry name" value="LRR_dom_sf"/>
</dbReference>
<name>A0A926FCL3_9FIRM</name>
<dbReference type="PROSITE" id="PS51272">
    <property type="entry name" value="SLH"/>
    <property type="match status" value="2"/>
</dbReference>
<keyword evidence="5" id="KW-1185">Reference proteome</keyword>
<sequence>MKKLSLLLAALLILSSTVVSAEWETFKSADGMYEYTKDGVITAYYGDEFAFFPAEIDGTIINEIGVMACFDLGLEAISVAEGIELINTNAFEGCNTESAYIPSSVKNIGERAFANCANLNEVTLNSEEITFDFDVFAGTGFIQFYIPCTADEHVMYEKISDAKGDGNFSFSLMHTALVESMTEKDIFGENMIYCEDCGFKGSKYLEDTSLPFADISPDAWYYSYVQTAYSFGIINGKNKREFDPNAGLTCAEAAKIAAVIHNKSQYEREEVEFQMTGENWYDVYVDYCYDNAILEDYIIFDWEENATRAQMAYLFSRCDTNPYYINDVPITDIPDVYDTTPFAYEILDLYNKGIAVGSDEYMAFYPDSHVKRSEAAALISRILCYDMRIELPKG</sequence>
<evidence type="ECO:0000259" key="3">
    <source>
        <dbReference type="PROSITE" id="PS51272"/>
    </source>
</evidence>
<evidence type="ECO:0000256" key="2">
    <source>
        <dbReference type="SAM" id="SignalP"/>
    </source>
</evidence>
<feature type="signal peptide" evidence="2">
    <location>
        <begin position="1"/>
        <end position="21"/>
    </location>
</feature>
<dbReference type="Pfam" id="PF13306">
    <property type="entry name" value="LRR_5"/>
    <property type="match status" value="1"/>
</dbReference>
<comment type="caution">
    <text evidence="4">The sequence shown here is derived from an EMBL/GenBank/DDBJ whole genome shotgun (WGS) entry which is preliminary data.</text>
</comment>
<proteinExistence type="predicted"/>
<feature type="domain" description="SLH" evidence="3">
    <location>
        <begin position="208"/>
        <end position="271"/>
    </location>
</feature>
<reference evidence="4" key="1">
    <citation type="submission" date="2020-08" db="EMBL/GenBank/DDBJ databases">
        <title>Genome public.</title>
        <authorList>
            <person name="Liu C."/>
            <person name="Sun Q."/>
        </authorList>
    </citation>
    <scope>NUCLEOTIDE SEQUENCE</scope>
    <source>
        <strain evidence="4">NSJ-50</strain>
    </source>
</reference>
<evidence type="ECO:0000256" key="1">
    <source>
        <dbReference type="ARBA" id="ARBA00022737"/>
    </source>
</evidence>
<dbReference type="InterPro" id="IPR026906">
    <property type="entry name" value="LRR_5"/>
</dbReference>